<proteinExistence type="inferred from homology"/>
<dbReference type="InterPro" id="IPR002136">
    <property type="entry name" value="Ribosomal_uL4"/>
</dbReference>
<keyword evidence="3 5" id="KW-0687">Ribonucleoprotein</keyword>
<keyword evidence="2 5" id="KW-0689">Ribosomal protein</keyword>
<reference evidence="7 8" key="1">
    <citation type="journal article" date="2016" name="Nat. Commun.">
        <title>Thousands of microbial genomes shed light on interconnected biogeochemical processes in an aquifer system.</title>
        <authorList>
            <person name="Anantharaman K."/>
            <person name="Brown C.T."/>
            <person name="Hug L.A."/>
            <person name="Sharon I."/>
            <person name="Castelle C.J."/>
            <person name="Probst A.J."/>
            <person name="Thomas B.C."/>
            <person name="Singh A."/>
            <person name="Wilkins M.J."/>
            <person name="Karaoz U."/>
            <person name="Brodie E.L."/>
            <person name="Williams K.H."/>
            <person name="Hubbard S.S."/>
            <person name="Banfield J.F."/>
        </authorList>
    </citation>
    <scope>NUCLEOTIDE SEQUENCE [LARGE SCALE GENOMIC DNA]</scope>
</reference>
<evidence type="ECO:0000256" key="1">
    <source>
        <dbReference type="ARBA" id="ARBA00010528"/>
    </source>
</evidence>
<dbReference type="PANTHER" id="PTHR10746:SF6">
    <property type="entry name" value="LARGE RIBOSOMAL SUBUNIT PROTEIN UL4M"/>
    <property type="match status" value="1"/>
</dbReference>
<evidence type="ECO:0000313" key="8">
    <source>
        <dbReference type="Proteomes" id="UP000178577"/>
    </source>
</evidence>
<dbReference type="EMBL" id="MFAY01000062">
    <property type="protein sequence ID" value="OGD87286.1"/>
    <property type="molecule type" value="Genomic_DNA"/>
</dbReference>
<evidence type="ECO:0000256" key="4">
    <source>
        <dbReference type="ARBA" id="ARBA00035244"/>
    </source>
</evidence>
<evidence type="ECO:0000256" key="3">
    <source>
        <dbReference type="ARBA" id="ARBA00023274"/>
    </source>
</evidence>
<dbReference type="Pfam" id="PF00573">
    <property type="entry name" value="Ribosomal_L4"/>
    <property type="match status" value="1"/>
</dbReference>
<dbReference type="AlphaFoldDB" id="A0A1F5G5Y8"/>
<evidence type="ECO:0000313" key="7">
    <source>
        <dbReference type="EMBL" id="OGD87286.1"/>
    </source>
</evidence>
<sequence>MSKKLTQKVKVTTNFPVFDINGAKQGVINLPKEIFGQEPNKLLLAQAVRVYLANMSTHKSSTKTRAEVRGGGTKPWRQKGTGRARAGSIRSPLWVGGGVVFGPKPRNTKLILSKKMKKRALISALSFKNADGAVKVISNFEKLEPKTKQAQQLLNKLEIHGRTLIILEDTKPNVKLATRNIPGLSVDLTANLNAYEVLAHNNLLFSKSAIEDIK</sequence>
<dbReference type="HAMAP" id="MF_01328_B">
    <property type="entry name" value="Ribosomal_uL4_B"/>
    <property type="match status" value="1"/>
</dbReference>
<keyword evidence="5" id="KW-0699">rRNA-binding</keyword>
<accession>A0A1F5G5Y8</accession>
<dbReference type="GO" id="GO:0005840">
    <property type="term" value="C:ribosome"/>
    <property type="evidence" value="ECO:0007669"/>
    <property type="project" value="UniProtKB-KW"/>
</dbReference>
<dbReference type="PANTHER" id="PTHR10746">
    <property type="entry name" value="50S RIBOSOMAL PROTEIN L4"/>
    <property type="match status" value="1"/>
</dbReference>
<dbReference type="GO" id="GO:0003735">
    <property type="term" value="F:structural constituent of ribosome"/>
    <property type="evidence" value="ECO:0007669"/>
    <property type="project" value="InterPro"/>
</dbReference>
<dbReference type="GO" id="GO:0006412">
    <property type="term" value="P:translation"/>
    <property type="evidence" value="ECO:0007669"/>
    <property type="project" value="UniProtKB-UniRule"/>
</dbReference>
<dbReference type="SUPFAM" id="SSF52166">
    <property type="entry name" value="Ribosomal protein L4"/>
    <property type="match status" value="1"/>
</dbReference>
<comment type="function">
    <text evidence="5">One of the primary rRNA binding proteins, this protein initially binds near the 5'-end of the 23S rRNA. It is important during the early stages of 50S assembly. It makes multiple contacts with different domains of the 23S rRNA in the assembled 50S subunit and ribosome.</text>
</comment>
<feature type="region of interest" description="Disordered" evidence="6">
    <location>
        <begin position="61"/>
        <end position="83"/>
    </location>
</feature>
<dbReference type="GO" id="GO:1990904">
    <property type="term" value="C:ribonucleoprotein complex"/>
    <property type="evidence" value="ECO:0007669"/>
    <property type="project" value="UniProtKB-KW"/>
</dbReference>
<dbReference type="InterPro" id="IPR023574">
    <property type="entry name" value="Ribosomal_uL4_dom_sf"/>
</dbReference>
<organism evidence="7 8">
    <name type="scientific">Candidatus Curtissbacteria bacterium RIFCSPHIGHO2_01_FULL_40_12</name>
    <dbReference type="NCBI Taxonomy" id="1797710"/>
    <lineage>
        <taxon>Bacteria</taxon>
        <taxon>Candidatus Curtissiibacteriota</taxon>
    </lineage>
</organism>
<dbReference type="Proteomes" id="UP000178577">
    <property type="component" value="Unassembled WGS sequence"/>
</dbReference>
<dbReference type="Gene3D" id="3.40.1370.10">
    <property type="match status" value="1"/>
</dbReference>
<gene>
    <name evidence="5" type="primary">rplD</name>
    <name evidence="7" type="ORF">A2693_04165</name>
</gene>
<dbReference type="InterPro" id="IPR013005">
    <property type="entry name" value="Ribosomal_uL4-like"/>
</dbReference>
<dbReference type="NCBIfam" id="TIGR03953">
    <property type="entry name" value="rplD_bact"/>
    <property type="match status" value="1"/>
</dbReference>
<keyword evidence="5" id="KW-0694">RNA-binding</keyword>
<name>A0A1F5G5Y8_9BACT</name>
<protein>
    <recommendedName>
        <fullName evidence="4 5">Large ribosomal subunit protein uL4</fullName>
    </recommendedName>
</protein>
<evidence type="ECO:0000256" key="5">
    <source>
        <dbReference type="HAMAP-Rule" id="MF_01328"/>
    </source>
</evidence>
<comment type="similarity">
    <text evidence="1 5">Belongs to the universal ribosomal protein uL4 family.</text>
</comment>
<comment type="caution">
    <text evidence="7">The sequence shown here is derived from an EMBL/GenBank/DDBJ whole genome shotgun (WGS) entry which is preliminary data.</text>
</comment>
<dbReference type="GO" id="GO:0019843">
    <property type="term" value="F:rRNA binding"/>
    <property type="evidence" value="ECO:0007669"/>
    <property type="project" value="UniProtKB-UniRule"/>
</dbReference>
<evidence type="ECO:0000256" key="2">
    <source>
        <dbReference type="ARBA" id="ARBA00022980"/>
    </source>
</evidence>
<evidence type="ECO:0000256" key="6">
    <source>
        <dbReference type="SAM" id="MobiDB-lite"/>
    </source>
</evidence>
<comment type="function">
    <text evidence="5">Forms part of the polypeptide exit tunnel.</text>
</comment>
<comment type="subunit">
    <text evidence="5">Part of the 50S ribosomal subunit.</text>
</comment>